<keyword evidence="4" id="KW-1003">Cell membrane</keyword>
<dbReference type="Gene3D" id="1.20.1250.20">
    <property type="entry name" value="MFS general substrate transporter like domains"/>
    <property type="match status" value="1"/>
</dbReference>
<feature type="domain" description="Major facilitator superfamily (MFS) profile" evidence="9">
    <location>
        <begin position="17"/>
        <end position="499"/>
    </location>
</feature>
<feature type="transmembrane region" description="Helical" evidence="8">
    <location>
        <begin position="83"/>
        <end position="101"/>
    </location>
</feature>
<proteinExistence type="inferred from homology"/>
<evidence type="ECO:0000256" key="1">
    <source>
        <dbReference type="ARBA" id="ARBA00004651"/>
    </source>
</evidence>
<feature type="transmembrane region" description="Helical" evidence="8">
    <location>
        <begin position="473"/>
        <end position="494"/>
    </location>
</feature>
<evidence type="ECO:0000256" key="3">
    <source>
        <dbReference type="ARBA" id="ARBA00022448"/>
    </source>
</evidence>
<feature type="transmembrane region" description="Helical" evidence="8">
    <location>
        <begin position="267"/>
        <end position="291"/>
    </location>
</feature>
<keyword evidence="11" id="KW-1185">Reference proteome</keyword>
<feature type="transmembrane region" description="Helical" evidence="8">
    <location>
        <begin position="403"/>
        <end position="422"/>
    </location>
</feature>
<evidence type="ECO:0000256" key="7">
    <source>
        <dbReference type="ARBA" id="ARBA00023136"/>
    </source>
</evidence>
<evidence type="ECO:0000256" key="5">
    <source>
        <dbReference type="ARBA" id="ARBA00022692"/>
    </source>
</evidence>
<feature type="transmembrane region" description="Helical" evidence="8">
    <location>
        <begin position="335"/>
        <end position="351"/>
    </location>
</feature>
<feature type="transmembrane region" description="Helical" evidence="8">
    <location>
        <begin position="171"/>
        <end position="192"/>
    </location>
</feature>
<dbReference type="PANTHER" id="PTHR42718">
    <property type="entry name" value="MAJOR FACILITATOR SUPERFAMILY MULTIDRUG TRANSPORTER MFSC"/>
    <property type="match status" value="1"/>
</dbReference>
<dbReference type="Pfam" id="PF07690">
    <property type="entry name" value="MFS_1"/>
    <property type="match status" value="1"/>
</dbReference>
<organism evidence="10 11">
    <name type="scientific">Pseudonocardia eucalypti</name>
    <dbReference type="NCBI Taxonomy" id="648755"/>
    <lineage>
        <taxon>Bacteria</taxon>
        <taxon>Bacillati</taxon>
        <taxon>Actinomycetota</taxon>
        <taxon>Actinomycetes</taxon>
        <taxon>Pseudonocardiales</taxon>
        <taxon>Pseudonocardiaceae</taxon>
        <taxon>Pseudonocardia</taxon>
    </lineage>
</organism>
<dbReference type="NCBIfam" id="TIGR00711">
    <property type="entry name" value="efflux_EmrB"/>
    <property type="match status" value="1"/>
</dbReference>
<feature type="transmembrane region" description="Helical" evidence="8">
    <location>
        <begin position="12"/>
        <end position="30"/>
    </location>
</feature>
<dbReference type="CDD" id="cd17503">
    <property type="entry name" value="MFS_LmrB_MDR_like"/>
    <property type="match status" value="1"/>
</dbReference>
<feature type="transmembrane region" description="Helical" evidence="8">
    <location>
        <begin position="108"/>
        <end position="132"/>
    </location>
</feature>
<protein>
    <submittedName>
        <fullName evidence="10">DHA2 family efflux MFS transporter permease subunit</fullName>
    </submittedName>
</protein>
<dbReference type="Gene3D" id="1.20.1720.10">
    <property type="entry name" value="Multidrug resistance protein D"/>
    <property type="match status" value="1"/>
</dbReference>
<gene>
    <name evidence="10" type="ORF">GCM10023321_37110</name>
</gene>
<comment type="caution">
    <text evidence="10">The sequence shown here is derived from an EMBL/GenBank/DDBJ whole genome shotgun (WGS) entry which is preliminary data.</text>
</comment>
<evidence type="ECO:0000256" key="4">
    <source>
        <dbReference type="ARBA" id="ARBA00022475"/>
    </source>
</evidence>
<dbReference type="SUPFAM" id="SSF103473">
    <property type="entry name" value="MFS general substrate transporter"/>
    <property type="match status" value="2"/>
</dbReference>
<dbReference type="PANTHER" id="PTHR42718:SF9">
    <property type="entry name" value="MAJOR FACILITATOR SUPERFAMILY MULTIDRUG TRANSPORTER MFSC"/>
    <property type="match status" value="1"/>
</dbReference>
<evidence type="ECO:0000259" key="9">
    <source>
        <dbReference type="PROSITE" id="PS50850"/>
    </source>
</evidence>
<feature type="transmembrane region" description="Helical" evidence="8">
    <location>
        <begin position="234"/>
        <end position="255"/>
    </location>
</feature>
<keyword evidence="5 8" id="KW-0812">Transmembrane</keyword>
<dbReference type="PRINTS" id="PR01036">
    <property type="entry name" value="TCRTETB"/>
</dbReference>
<dbReference type="InterPro" id="IPR036259">
    <property type="entry name" value="MFS_trans_sf"/>
</dbReference>
<dbReference type="Proteomes" id="UP001428817">
    <property type="component" value="Unassembled WGS sequence"/>
</dbReference>
<evidence type="ECO:0000313" key="11">
    <source>
        <dbReference type="Proteomes" id="UP001428817"/>
    </source>
</evidence>
<comment type="similarity">
    <text evidence="2">Belongs to the major facilitator superfamily. EmrB family.</text>
</comment>
<sequence>MPAAPAADAKPVNWQIPLVVVIVGMFMSVLDMSIVNVAVPAIRADYGESTESIQWISTSYSLTEGVAVPAAAWLGMRFGLKRVYIWSLIGFTVASALCGLAGDLGQMVLFRILQAIPGGVIPVTCLTLLFRMVPMDKIGAAMGIFGLGVTAAPGLGPTLGGYLVEHTDWRLIFIINVPIGILGVVAAMAVLPNFPAERGKPFDLWGFLTIAGSLFALLLALEEGADWGWTGYRVLILLAVAANLMALFVVIELQVKNPLLNLRVFTYWPFVNSMILNAAISIGLFATLFYIPSFLQSAQRLTPWHAGLVMAPLAVVLMVMMPITGRLYDRFGARWLAMLGLSINSLGLMMLSQINVNVDRLEVVIGTMIMCGGTGLAMMPIMTGGMSAVPPHLADYASGFSTLIQRVSAGLGLAGMTAMVSLQHAQIMADRSGLLSADGADADPRVVAMQANGQEGLLGLWQQLGNQVQAQTYGNAFIVAGSLTLAGVALAFFLPAGRPSGGGDAPVAH</sequence>
<keyword evidence="3" id="KW-0813">Transport</keyword>
<keyword evidence="6 8" id="KW-1133">Transmembrane helix</keyword>
<feature type="transmembrane region" description="Helical" evidence="8">
    <location>
        <begin position="204"/>
        <end position="222"/>
    </location>
</feature>
<evidence type="ECO:0000256" key="8">
    <source>
        <dbReference type="SAM" id="Phobius"/>
    </source>
</evidence>
<feature type="transmembrane region" description="Helical" evidence="8">
    <location>
        <begin position="363"/>
        <end position="383"/>
    </location>
</feature>
<evidence type="ECO:0000313" key="10">
    <source>
        <dbReference type="EMBL" id="GAA5158014.1"/>
    </source>
</evidence>
<evidence type="ECO:0000256" key="2">
    <source>
        <dbReference type="ARBA" id="ARBA00008537"/>
    </source>
</evidence>
<feature type="transmembrane region" description="Helical" evidence="8">
    <location>
        <begin position="138"/>
        <end position="164"/>
    </location>
</feature>
<dbReference type="InterPro" id="IPR004638">
    <property type="entry name" value="EmrB-like"/>
</dbReference>
<dbReference type="PROSITE" id="PS50850">
    <property type="entry name" value="MFS"/>
    <property type="match status" value="1"/>
</dbReference>
<feature type="transmembrane region" description="Helical" evidence="8">
    <location>
        <begin position="303"/>
        <end position="323"/>
    </location>
</feature>
<comment type="subcellular location">
    <subcellularLocation>
        <location evidence="1">Cell membrane</location>
        <topology evidence="1">Multi-pass membrane protein</topology>
    </subcellularLocation>
</comment>
<evidence type="ECO:0000256" key="6">
    <source>
        <dbReference type="ARBA" id="ARBA00022989"/>
    </source>
</evidence>
<dbReference type="InterPro" id="IPR011701">
    <property type="entry name" value="MFS"/>
</dbReference>
<reference evidence="11" key="1">
    <citation type="journal article" date="2019" name="Int. J. Syst. Evol. Microbiol.">
        <title>The Global Catalogue of Microorganisms (GCM) 10K type strain sequencing project: providing services to taxonomists for standard genome sequencing and annotation.</title>
        <authorList>
            <consortium name="The Broad Institute Genomics Platform"/>
            <consortium name="The Broad Institute Genome Sequencing Center for Infectious Disease"/>
            <person name="Wu L."/>
            <person name="Ma J."/>
        </authorList>
    </citation>
    <scope>NUCLEOTIDE SEQUENCE [LARGE SCALE GENOMIC DNA]</scope>
    <source>
        <strain evidence="11">JCM 18303</strain>
    </source>
</reference>
<name>A0ABP9QA50_9PSEU</name>
<accession>A0ABP9QA50</accession>
<dbReference type="EMBL" id="BAABJP010000015">
    <property type="protein sequence ID" value="GAA5158014.1"/>
    <property type="molecule type" value="Genomic_DNA"/>
</dbReference>
<keyword evidence="7 8" id="KW-0472">Membrane</keyword>
<dbReference type="InterPro" id="IPR020846">
    <property type="entry name" value="MFS_dom"/>
</dbReference>